<reference evidence="2 3" key="1">
    <citation type="submission" date="2016-11" db="EMBL/GenBank/DDBJ databases">
        <authorList>
            <person name="Jaros S."/>
            <person name="Januszkiewicz K."/>
            <person name="Wedrychowicz H."/>
        </authorList>
    </citation>
    <scope>NUCLEOTIDE SEQUENCE [LARGE SCALE GENOMIC DNA]</scope>
    <source>
        <strain evidence="2 3">CGMCC 4.5723</strain>
    </source>
</reference>
<feature type="transmembrane region" description="Helical" evidence="1">
    <location>
        <begin position="12"/>
        <end position="30"/>
    </location>
</feature>
<gene>
    <name evidence="2" type="ORF">SAMN05421803_1434</name>
</gene>
<dbReference type="Proteomes" id="UP000184452">
    <property type="component" value="Unassembled WGS sequence"/>
</dbReference>
<name>A0A1M6WEA7_9ACTN</name>
<dbReference type="AlphaFoldDB" id="A0A1M6WEA7"/>
<proteinExistence type="predicted"/>
<feature type="transmembrane region" description="Helical" evidence="1">
    <location>
        <begin position="36"/>
        <end position="54"/>
    </location>
</feature>
<keyword evidence="1" id="KW-0812">Transmembrane</keyword>
<evidence type="ECO:0000313" key="3">
    <source>
        <dbReference type="Proteomes" id="UP000184452"/>
    </source>
</evidence>
<evidence type="ECO:0000313" key="2">
    <source>
        <dbReference type="EMBL" id="SHK92110.1"/>
    </source>
</evidence>
<keyword evidence="1" id="KW-1133">Transmembrane helix</keyword>
<keyword evidence="3" id="KW-1185">Reference proteome</keyword>
<dbReference type="EMBL" id="FQZK01000043">
    <property type="protein sequence ID" value="SHK92110.1"/>
    <property type="molecule type" value="Genomic_DNA"/>
</dbReference>
<keyword evidence="1" id="KW-0472">Membrane</keyword>
<evidence type="ECO:0000256" key="1">
    <source>
        <dbReference type="SAM" id="Phobius"/>
    </source>
</evidence>
<protein>
    <submittedName>
        <fullName evidence="2">Uncharacterized protein</fullName>
    </submittedName>
</protein>
<organism evidence="2 3">
    <name type="scientific">Nocardiopsis flavescens</name>
    <dbReference type="NCBI Taxonomy" id="758803"/>
    <lineage>
        <taxon>Bacteria</taxon>
        <taxon>Bacillati</taxon>
        <taxon>Actinomycetota</taxon>
        <taxon>Actinomycetes</taxon>
        <taxon>Streptosporangiales</taxon>
        <taxon>Nocardiopsidaceae</taxon>
        <taxon>Nocardiopsis</taxon>
    </lineage>
</organism>
<sequence length="64" mass="6518">MNPCMNSHPYLGRAVLLVIITVFVCVLVWLGQELAGVVMALGSVSAAVFAMSSGQQAAAPKAGA</sequence>
<accession>A0A1M6WEA7</accession>